<dbReference type="STRING" id="633813.SAMN04488087_1436"/>
<protein>
    <submittedName>
        <fullName evidence="6">RNA polymerase sigma-70 factor, ECF subfamily</fullName>
    </submittedName>
</protein>
<keyword evidence="4" id="KW-0804">Transcription</keyword>
<evidence type="ECO:0000256" key="2">
    <source>
        <dbReference type="ARBA" id="ARBA00023015"/>
    </source>
</evidence>
<dbReference type="Pfam" id="PF04542">
    <property type="entry name" value="Sigma70_r2"/>
    <property type="match status" value="1"/>
</dbReference>
<evidence type="ECO:0000313" key="7">
    <source>
        <dbReference type="Proteomes" id="UP000185812"/>
    </source>
</evidence>
<dbReference type="GO" id="GO:0006352">
    <property type="term" value="P:DNA-templated transcription initiation"/>
    <property type="evidence" value="ECO:0007669"/>
    <property type="project" value="InterPro"/>
</dbReference>
<name>A0A1M6TL84_9BACT</name>
<reference evidence="7" key="1">
    <citation type="submission" date="2016-11" db="EMBL/GenBank/DDBJ databases">
        <authorList>
            <person name="Varghese N."/>
            <person name="Submissions S."/>
        </authorList>
    </citation>
    <scope>NUCLEOTIDE SEQUENCE [LARGE SCALE GENOMIC DNA]</scope>
    <source>
        <strain evidence="7">DSM 22212</strain>
    </source>
</reference>
<gene>
    <name evidence="6" type="ORF">SAMN04488087_1436</name>
</gene>
<evidence type="ECO:0000256" key="3">
    <source>
        <dbReference type="ARBA" id="ARBA00023082"/>
    </source>
</evidence>
<dbReference type="PANTHER" id="PTHR43133:SF25">
    <property type="entry name" value="RNA POLYMERASE SIGMA FACTOR RFAY-RELATED"/>
    <property type="match status" value="1"/>
</dbReference>
<dbReference type="InterPro" id="IPR007627">
    <property type="entry name" value="RNA_pol_sigma70_r2"/>
</dbReference>
<evidence type="ECO:0000256" key="1">
    <source>
        <dbReference type="ARBA" id="ARBA00010641"/>
    </source>
</evidence>
<dbReference type="InterPro" id="IPR013325">
    <property type="entry name" value="RNA_pol_sigma_r2"/>
</dbReference>
<keyword evidence="7" id="KW-1185">Reference proteome</keyword>
<dbReference type="InterPro" id="IPR013324">
    <property type="entry name" value="RNA_pol_sigma_r3/r4-like"/>
</dbReference>
<dbReference type="InterPro" id="IPR039425">
    <property type="entry name" value="RNA_pol_sigma-70-like"/>
</dbReference>
<dbReference type="EMBL" id="FRAU01000004">
    <property type="protein sequence ID" value="SHK57528.1"/>
    <property type="molecule type" value="Genomic_DNA"/>
</dbReference>
<keyword evidence="3" id="KW-0731">Sigma factor</keyword>
<sequence length="214" mass="25583">MATETLTPSWKTVLKGDRRAFRRLVEPYVDELLRAAHRELEHYRRLKELRPEDLTAEELVGETLITAWRQRHRKPRRLSLRAWLLGLLHRVLQRYVQRERLFRQLWELSLEAPVPSEPIYDDEESFWEWYQPDDIERWEDVLPDPSSLSEERLIVEEVPPEALEPLEPIERQVLLLHDTHALPIQEVAIVVQRSVRETAEILQRARQRVTAART</sequence>
<evidence type="ECO:0000313" key="6">
    <source>
        <dbReference type="EMBL" id="SHK57528.1"/>
    </source>
</evidence>
<comment type="similarity">
    <text evidence="1">Belongs to the sigma-70 factor family. ECF subfamily.</text>
</comment>
<dbReference type="Proteomes" id="UP000185812">
    <property type="component" value="Unassembled WGS sequence"/>
</dbReference>
<dbReference type="Gene3D" id="1.10.10.10">
    <property type="entry name" value="Winged helix-like DNA-binding domain superfamily/Winged helix DNA-binding domain"/>
    <property type="match status" value="1"/>
</dbReference>
<accession>A0A1M6TL84</accession>
<evidence type="ECO:0000259" key="5">
    <source>
        <dbReference type="Pfam" id="PF04542"/>
    </source>
</evidence>
<dbReference type="SUPFAM" id="SSF88659">
    <property type="entry name" value="Sigma3 and sigma4 domains of RNA polymerase sigma factors"/>
    <property type="match status" value="1"/>
</dbReference>
<dbReference type="AlphaFoldDB" id="A0A1M6TL84"/>
<dbReference type="InterPro" id="IPR036388">
    <property type="entry name" value="WH-like_DNA-bd_sf"/>
</dbReference>
<evidence type="ECO:0000256" key="4">
    <source>
        <dbReference type="ARBA" id="ARBA00023163"/>
    </source>
</evidence>
<dbReference type="Gene3D" id="1.10.1740.10">
    <property type="match status" value="1"/>
</dbReference>
<feature type="domain" description="RNA polymerase sigma-70 region 2" evidence="5">
    <location>
        <begin position="43"/>
        <end position="100"/>
    </location>
</feature>
<dbReference type="GO" id="GO:0016987">
    <property type="term" value="F:sigma factor activity"/>
    <property type="evidence" value="ECO:0007669"/>
    <property type="project" value="UniProtKB-KW"/>
</dbReference>
<keyword evidence="2" id="KW-0805">Transcription regulation</keyword>
<dbReference type="OrthoDB" id="1523853at2"/>
<proteinExistence type="inferred from homology"/>
<dbReference type="PANTHER" id="PTHR43133">
    <property type="entry name" value="RNA POLYMERASE ECF-TYPE SIGMA FACTO"/>
    <property type="match status" value="1"/>
</dbReference>
<dbReference type="RefSeq" id="WP_072715296.1">
    <property type="nucleotide sequence ID" value="NZ_FRAU01000004.1"/>
</dbReference>
<dbReference type="SUPFAM" id="SSF88946">
    <property type="entry name" value="Sigma2 domain of RNA polymerase sigma factors"/>
    <property type="match status" value="1"/>
</dbReference>
<organism evidence="6 7">
    <name type="scientific">Rhodothermus profundi</name>
    <dbReference type="NCBI Taxonomy" id="633813"/>
    <lineage>
        <taxon>Bacteria</taxon>
        <taxon>Pseudomonadati</taxon>
        <taxon>Rhodothermota</taxon>
        <taxon>Rhodothermia</taxon>
        <taxon>Rhodothermales</taxon>
        <taxon>Rhodothermaceae</taxon>
        <taxon>Rhodothermus</taxon>
    </lineage>
</organism>